<dbReference type="STRING" id="475255.SAMN04488101_101146"/>
<evidence type="ECO:0000256" key="1">
    <source>
        <dbReference type="SAM" id="Coils"/>
    </source>
</evidence>
<feature type="coiled-coil region" evidence="1">
    <location>
        <begin position="753"/>
        <end position="780"/>
    </location>
</feature>
<proteinExistence type="predicted"/>
<accession>A0A1W1ZYS5</accession>
<sequence length="1198" mass="130527">MSEILGFQGKVDFTQAKKDVKDFEKYLSTVGISLPKDISAKTFDTKPLTEYQKEVIRIKQETLELAKAKAETTKADRAASLATQAALREEIRLKKEAASVKRPVDFGNSQAEIDLSNAGRAAGGGRVASSGTAELVRLLNEDFAAGKIGAAEYKAEIERLNAIMKQTSSATKEADGAIKGKTLSAKEQARLLAEEKYLQSQATKELKNNIREQLNAKGSTEARRAALIRLQTAFDRLSATERASPAGQRLEGIVGRLNTQVLSLEKSTGRSGRNVGNYLNQAWSGLKTIANILPGMGIAGVLAFAIDPLMEYIKSLDLFKSKLSQVKLAQTAVSEALKGGDYTQAVKNVEQLRINVDLAKKGLYDKKAVVDEYNKSIGVTAGQVKNLDEVEANLVKNADAYIQMTLYKAAANLQLQKAAEKAAEIQELSRKKTEEFANSFDKVVGGAAAGGGGSQFGVSTFDSGAYEKALKEEGEKRKEVRHKELKKEKKDFTDNASSLMKTASEEAKKMGGVLGADTGAATKASTKALNAALSAAESLSKKLTDIHNASFRKTLSNDDAEIQAVKDKYEAMRVEAKKFYEEFGNKPVKINGKNVSKDQVFGTLKADEQSEKDAILAQRKADKDKKEQEAAQKHYETLLKDFMDYGQKMDKLKADFEADSLLLINDPRQQAVRKAAYDKDVQDLVDTNSKKLDEYEKLIEGIEKLSRKEALAALEVASKRLADDKGAGLVSDKVAKETEALFAKTKKAIIKGTKEAGEELIALANQIDQLASEVDSIDEAFGKVLRTVSNVVGQVGNIQKGMSDFNKEGASPLDKLTAGLGMIGAGISIFKSVFSLFDRSAQREEQAAYARDLQNKQTEALNKSLERQISLLNDAYGTDRLLKYNEAIKQATENQAKYQQQLNGKYQLTGDKAIDKQLEKLNSGEWKLGGDMTSLLIKDLIKKGAVNTLPTDIRELEKLLDEGKLDSGTAVIVQNLIKANESAEQLKNQLRAENVGAGLSTIVDEFMDSLTDGVGGVEDALTKAIRRGLLNSLKGDITEKFLQDYYEMLDKALIDGNISADEDALLREQLRKADEYGKERLDYINKTAPETKEPDKKTGISGAIVGEALKEDTANRMLGLQQGQYDATKQIGLTMGDMLQIGRSKLAALEKIAANTLRGADNTEGHTTLLNKIAENTTPKSTTSDPLGQSLRDNGIKI</sequence>
<feature type="region of interest" description="Disordered" evidence="2">
    <location>
        <begin position="1175"/>
        <end position="1198"/>
    </location>
</feature>
<dbReference type="EMBL" id="FWYB01000001">
    <property type="protein sequence ID" value="SMC53301.1"/>
    <property type="molecule type" value="Genomic_DNA"/>
</dbReference>
<feature type="coiled-coil region" evidence="1">
    <location>
        <begin position="855"/>
        <end position="901"/>
    </location>
</feature>
<gene>
    <name evidence="3" type="ORF">SAMN04488101_101146</name>
</gene>
<feature type="region of interest" description="Disordered" evidence="2">
    <location>
        <begin position="472"/>
        <end position="493"/>
    </location>
</feature>
<feature type="compositionally biased region" description="Polar residues" evidence="2">
    <location>
        <begin position="1175"/>
        <end position="1187"/>
    </location>
</feature>
<reference evidence="3 4" key="1">
    <citation type="submission" date="2017-04" db="EMBL/GenBank/DDBJ databases">
        <authorList>
            <person name="Afonso C.L."/>
            <person name="Miller P.J."/>
            <person name="Scott M.A."/>
            <person name="Spackman E."/>
            <person name="Goraichik I."/>
            <person name="Dimitrov K.M."/>
            <person name="Suarez D.L."/>
            <person name="Swayne D.E."/>
        </authorList>
    </citation>
    <scope>NUCLEOTIDE SEQUENCE [LARGE SCALE GENOMIC DNA]</scope>
    <source>
        <strain evidence="3 4">DSM 19625</strain>
    </source>
</reference>
<dbReference type="AlphaFoldDB" id="A0A1W1ZYS5"/>
<keyword evidence="1" id="KW-0175">Coiled coil</keyword>
<feature type="coiled-coil region" evidence="1">
    <location>
        <begin position="408"/>
        <end position="435"/>
    </location>
</feature>
<organism evidence="3 4">
    <name type="scientific">Pedobacter nyackensis</name>
    <dbReference type="NCBI Taxonomy" id="475255"/>
    <lineage>
        <taxon>Bacteria</taxon>
        <taxon>Pseudomonadati</taxon>
        <taxon>Bacteroidota</taxon>
        <taxon>Sphingobacteriia</taxon>
        <taxon>Sphingobacteriales</taxon>
        <taxon>Sphingobacteriaceae</taxon>
        <taxon>Pedobacter</taxon>
    </lineage>
</organism>
<name>A0A1W1ZYS5_9SPHI</name>
<protein>
    <submittedName>
        <fullName evidence="3">Uncharacterized protein</fullName>
    </submittedName>
</protein>
<dbReference type="Proteomes" id="UP000192678">
    <property type="component" value="Unassembled WGS sequence"/>
</dbReference>
<evidence type="ECO:0000256" key="2">
    <source>
        <dbReference type="SAM" id="MobiDB-lite"/>
    </source>
</evidence>
<dbReference type="RefSeq" id="WP_084286748.1">
    <property type="nucleotide sequence ID" value="NZ_FWYB01000001.1"/>
</dbReference>
<dbReference type="OrthoDB" id="1414895at2"/>
<evidence type="ECO:0000313" key="3">
    <source>
        <dbReference type="EMBL" id="SMC53301.1"/>
    </source>
</evidence>
<evidence type="ECO:0000313" key="4">
    <source>
        <dbReference type="Proteomes" id="UP000192678"/>
    </source>
</evidence>
<keyword evidence="4" id="KW-1185">Reference proteome</keyword>